<gene>
    <name evidence="1" type="ORF">RRG08_028139</name>
</gene>
<evidence type="ECO:0000313" key="1">
    <source>
        <dbReference type="EMBL" id="KAK3759179.1"/>
    </source>
</evidence>
<evidence type="ECO:0000313" key="2">
    <source>
        <dbReference type="Proteomes" id="UP001283361"/>
    </source>
</evidence>
<accession>A0AAE1D6G8</accession>
<dbReference type="AlphaFoldDB" id="A0AAE1D6G8"/>
<name>A0AAE1D6G8_9GAST</name>
<proteinExistence type="predicted"/>
<organism evidence="1 2">
    <name type="scientific">Elysia crispata</name>
    <name type="common">lettuce slug</name>
    <dbReference type="NCBI Taxonomy" id="231223"/>
    <lineage>
        <taxon>Eukaryota</taxon>
        <taxon>Metazoa</taxon>
        <taxon>Spiralia</taxon>
        <taxon>Lophotrochozoa</taxon>
        <taxon>Mollusca</taxon>
        <taxon>Gastropoda</taxon>
        <taxon>Heterobranchia</taxon>
        <taxon>Euthyneura</taxon>
        <taxon>Panpulmonata</taxon>
        <taxon>Sacoglossa</taxon>
        <taxon>Placobranchoidea</taxon>
        <taxon>Plakobranchidae</taxon>
        <taxon>Elysia</taxon>
    </lineage>
</organism>
<dbReference type="EMBL" id="JAWDGP010005161">
    <property type="protein sequence ID" value="KAK3759179.1"/>
    <property type="molecule type" value="Genomic_DNA"/>
</dbReference>
<comment type="caution">
    <text evidence="1">The sequence shown here is derived from an EMBL/GenBank/DDBJ whole genome shotgun (WGS) entry which is preliminary data.</text>
</comment>
<keyword evidence="2" id="KW-1185">Reference proteome</keyword>
<dbReference type="Proteomes" id="UP001283361">
    <property type="component" value="Unassembled WGS sequence"/>
</dbReference>
<sequence>MLRGASYHEFETHAVGRLVQALQCLTGFYVRHPGIRSLESVEPYLNKSISGAGDIRSASDDNQKVCVRVFNILLNSHLVSELVTCAGVELCESKSWEQHV</sequence>
<reference evidence="1" key="1">
    <citation type="journal article" date="2023" name="G3 (Bethesda)">
        <title>A reference genome for the long-term kleptoplast-retaining sea slug Elysia crispata morphotype clarki.</title>
        <authorList>
            <person name="Eastman K.E."/>
            <person name="Pendleton A.L."/>
            <person name="Shaikh M.A."/>
            <person name="Suttiyut T."/>
            <person name="Ogas R."/>
            <person name="Tomko P."/>
            <person name="Gavelis G."/>
            <person name="Widhalm J.R."/>
            <person name="Wisecaver J.H."/>
        </authorList>
    </citation>
    <scope>NUCLEOTIDE SEQUENCE</scope>
    <source>
        <strain evidence="1">ECLA1</strain>
    </source>
</reference>
<protein>
    <submittedName>
        <fullName evidence="1">Uncharacterized protein</fullName>
    </submittedName>
</protein>